<evidence type="ECO:0000256" key="1">
    <source>
        <dbReference type="ARBA" id="ARBA00023143"/>
    </source>
</evidence>
<feature type="domain" description="Flagellin N-terminal" evidence="2">
    <location>
        <begin position="9"/>
        <end position="140"/>
    </location>
</feature>
<protein>
    <recommendedName>
        <fullName evidence="5">Flagellin protein FlaA</fullName>
    </recommendedName>
</protein>
<name>A0A3B1D937_9ZZZZ</name>
<dbReference type="SUPFAM" id="SSF64518">
    <property type="entry name" value="Phase 1 flagellin"/>
    <property type="match status" value="1"/>
</dbReference>
<dbReference type="InterPro" id="IPR001029">
    <property type="entry name" value="Flagellin_N"/>
</dbReference>
<dbReference type="EMBL" id="UOGG01000056">
    <property type="protein sequence ID" value="VAX28275.1"/>
    <property type="molecule type" value="Genomic_DNA"/>
</dbReference>
<evidence type="ECO:0000259" key="2">
    <source>
        <dbReference type="Pfam" id="PF00669"/>
    </source>
</evidence>
<organism evidence="4">
    <name type="scientific">hydrothermal vent metagenome</name>
    <dbReference type="NCBI Taxonomy" id="652676"/>
    <lineage>
        <taxon>unclassified sequences</taxon>
        <taxon>metagenomes</taxon>
        <taxon>ecological metagenomes</taxon>
    </lineage>
</organism>
<evidence type="ECO:0000313" key="4">
    <source>
        <dbReference type="EMBL" id="VAX28275.1"/>
    </source>
</evidence>
<dbReference type="Gene3D" id="1.20.1330.10">
    <property type="entry name" value="f41 fragment of flagellin, N-terminal domain"/>
    <property type="match status" value="1"/>
</dbReference>
<dbReference type="Pfam" id="PF00669">
    <property type="entry name" value="Flagellin_N"/>
    <property type="match status" value="1"/>
</dbReference>
<dbReference type="GO" id="GO:0009288">
    <property type="term" value="C:bacterial-type flagellum"/>
    <property type="evidence" value="ECO:0007669"/>
    <property type="project" value="InterPro"/>
</dbReference>
<dbReference type="PANTHER" id="PTHR42792:SF2">
    <property type="entry name" value="FLAGELLIN"/>
    <property type="match status" value="1"/>
</dbReference>
<evidence type="ECO:0000259" key="3">
    <source>
        <dbReference type="Pfam" id="PF00700"/>
    </source>
</evidence>
<proteinExistence type="predicted"/>
<gene>
    <name evidence="4" type="ORF">MNBD_NITROSPINAE05-593</name>
</gene>
<sequence length="283" mass="29740">MFRPLNSSSTTQLLNIIGKNKSNLGRSLEKIASGRRLNRAGEDAAANAIATQLRSDIRALSQATRNVGAGTNFIRSTEGGLSTISDLVARGRELSLQAANGTLGDTERQTLNAEFSQIKSEIDRISASSEFNGQKLLDGSLSPQSATQVDIQAGIGSGPENQINLNVVESTDTESLGIDGTDISTAEGARQALGDLDQASATITAARGEIGAVANRLVTTSNNLGTTIENLTRSESALADTDLAEEISTLQRGLVLTKTSLKTLALALKQNEQATGRLINFRV</sequence>
<accession>A0A3B1D937</accession>
<evidence type="ECO:0008006" key="5">
    <source>
        <dbReference type="Google" id="ProtNLM"/>
    </source>
</evidence>
<keyword evidence="1" id="KW-0975">Bacterial flagellum</keyword>
<dbReference type="GO" id="GO:0005198">
    <property type="term" value="F:structural molecule activity"/>
    <property type="evidence" value="ECO:0007669"/>
    <property type="project" value="InterPro"/>
</dbReference>
<dbReference type="PRINTS" id="PR00207">
    <property type="entry name" value="FLAGELLIN"/>
</dbReference>
<dbReference type="AlphaFoldDB" id="A0A3B1D937"/>
<dbReference type="InterPro" id="IPR001492">
    <property type="entry name" value="Flagellin"/>
</dbReference>
<reference evidence="4" key="1">
    <citation type="submission" date="2018-06" db="EMBL/GenBank/DDBJ databases">
        <authorList>
            <person name="Zhirakovskaya E."/>
        </authorList>
    </citation>
    <scope>NUCLEOTIDE SEQUENCE</scope>
</reference>
<dbReference type="PANTHER" id="PTHR42792">
    <property type="entry name" value="FLAGELLIN"/>
    <property type="match status" value="1"/>
</dbReference>
<dbReference type="InterPro" id="IPR046358">
    <property type="entry name" value="Flagellin_C"/>
</dbReference>
<dbReference type="Pfam" id="PF00700">
    <property type="entry name" value="Flagellin_C"/>
    <property type="match status" value="1"/>
</dbReference>
<feature type="domain" description="Flagellin C-terminal" evidence="3">
    <location>
        <begin position="195"/>
        <end position="270"/>
    </location>
</feature>